<reference evidence="2" key="2">
    <citation type="submission" date="2022-01" db="EMBL/GenBank/DDBJ databases">
        <authorList>
            <person name="Yamashiro T."/>
            <person name="Shiraishi A."/>
            <person name="Satake H."/>
            <person name="Nakayama K."/>
        </authorList>
    </citation>
    <scope>NUCLEOTIDE SEQUENCE</scope>
</reference>
<evidence type="ECO:0000313" key="3">
    <source>
        <dbReference type="Proteomes" id="UP001151760"/>
    </source>
</evidence>
<feature type="region of interest" description="Disordered" evidence="1">
    <location>
        <begin position="61"/>
        <end position="99"/>
    </location>
</feature>
<name>A0ABQ4WRB1_9ASTR</name>
<dbReference type="Proteomes" id="UP001151760">
    <property type="component" value="Unassembled WGS sequence"/>
</dbReference>
<keyword evidence="3" id="KW-1185">Reference proteome</keyword>
<organism evidence="2 3">
    <name type="scientific">Tanacetum coccineum</name>
    <dbReference type="NCBI Taxonomy" id="301880"/>
    <lineage>
        <taxon>Eukaryota</taxon>
        <taxon>Viridiplantae</taxon>
        <taxon>Streptophyta</taxon>
        <taxon>Embryophyta</taxon>
        <taxon>Tracheophyta</taxon>
        <taxon>Spermatophyta</taxon>
        <taxon>Magnoliopsida</taxon>
        <taxon>eudicotyledons</taxon>
        <taxon>Gunneridae</taxon>
        <taxon>Pentapetalae</taxon>
        <taxon>asterids</taxon>
        <taxon>campanulids</taxon>
        <taxon>Asterales</taxon>
        <taxon>Asteraceae</taxon>
        <taxon>Asteroideae</taxon>
        <taxon>Anthemideae</taxon>
        <taxon>Anthemidinae</taxon>
        <taxon>Tanacetum</taxon>
    </lineage>
</organism>
<proteinExistence type="predicted"/>
<accession>A0ABQ4WRB1</accession>
<dbReference type="EMBL" id="BQNB010008851">
    <property type="protein sequence ID" value="GJS55171.1"/>
    <property type="molecule type" value="Genomic_DNA"/>
</dbReference>
<protein>
    <submittedName>
        <fullName evidence="2">Uncharacterized protein</fullName>
    </submittedName>
</protein>
<sequence>MIPQAVLMRSGLKTINTARLRATVNAAKPKAVHNVVKRNWFHDVKASACWVWKPKNRVIDHGGMRPEPERGEAKAKDKGNAKMEESESAMTKTKRQQEQERLGFEVAVRLQAELDKEERQRISRAEATLAVESFVNLSNKSGSDKGYHSDPPPLTGNFIPRKPDLTFMDEIVESENLDVTTVVTPSNVKTVENKDVSSTVESNAVRMTTLVLPRIED</sequence>
<gene>
    <name evidence="2" type="ORF">Tco_0628533</name>
</gene>
<evidence type="ECO:0000256" key="1">
    <source>
        <dbReference type="SAM" id="MobiDB-lite"/>
    </source>
</evidence>
<feature type="compositionally biased region" description="Basic and acidic residues" evidence="1">
    <location>
        <begin position="61"/>
        <end position="85"/>
    </location>
</feature>
<reference evidence="2" key="1">
    <citation type="journal article" date="2022" name="Int. J. Mol. Sci.">
        <title>Draft Genome of Tanacetum Coccineum: Genomic Comparison of Closely Related Tanacetum-Family Plants.</title>
        <authorList>
            <person name="Yamashiro T."/>
            <person name="Shiraishi A."/>
            <person name="Nakayama K."/>
            <person name="Satake H."/>
        </authorList>
    </citation>
    <scope>NUCLEOTIDE SEQUENCE</scope>
</reference>
<comment type="caution">
    <text evidence="2">The sequence shown here is derived from an EMBL/GenBank/DDBJ whole genome shotgun (WGS) entry which is preliminary data.</text>
</comment>
<evidence type="ECO:0000313" key="2">
    <source>
        <dbReference type="EMBL" id="GJS55171.1"/>
    </source>
</evidence>